<dbReference type="SUPFAM" id="SSF50882">
    <property type="entry name" value="beta-Barrel protease inhibitors"/>
    <property type="match status" value="1"/>
</dbReference>
<keyword evidence="5" id="KW-1185">Reference proteome</keyword>
<name>A0ABV2R5C2_9HYPH</name>
<comment type="caution">
    <text evidence="4">The sequence shown here is derived from an EMBL/GenBank/DDBJ whole genome shotgun (WGS) entry which is preliminary data.</text>
</comment>
<dbReference type="EMBL" id="JBEPSM010000004">
    <property type="protein sequence ID" value="MET4636484.1"/>
    <property type="molecule type" value="Genomic_DNA"/>
</dbReference>
<protein>
    <recommendedName>
        <fullName evidence="3">Alkaline proteinase inhibitor/ Outer membrane lipoprotein Omp19 domain-containing protein</fullName>
    </recommendedName>
</protein>
<evidence type="ECO:0000259" key="3">
    <source>
        <dbReference type="Pfam" id="PF02974"/>
    </source>
</evidence>
<gene>
    <name evidence="4" type="ORF">ABIE08_004442</name>
</gene>
<evidence type="ECO:0000256" key="2">
    <source>
        <dbReference type="SAM" id="MobiDB-lite"/>
    </source>
</evidence>
<feature type="domain" description="Alkaline proteinase inhibitor/ Outer membrane lipoprotein Omp19" evidence="3">
    <location>
        <begin position="108"/>
        <end position="198"/>
    </location>
</feature>
<keyword evidence="1" id="KW-0732">Signal</keyword>
<reference evidence="4 5" key="1">
    <citation type="submission" date="2024-06" db="EMBL/GenBank/DDBJ databases">
        <title>Sorghum-associated microbial communities from plants grown in Nebraska, USA.</title>
        <authorList>
            <person name="Schachtman D."/>
        </authorList>
    </citation>
    <scope>NUCLEOTIDE SEQUENCE [LARGE SCALE GENOMIC DNA]</scope>
    <source>
        <strain evidence="4 5">3207</strain>
    </source>
</reference>
<dbReference type="PROSITE" id="PS51257">
    <property type="entry name" value="PROKAR_LIPOPROTEIN"/>
    <property type="match status" value="1"/>
</dbReference>
<feature type="region of interest" description="Disordered" evidence="2">
    <location>
        <begin position="40"/>
        <end position="108"/>
    </location>
</feature>
<organism evidence="4 5">
    <name type="scientific">Kaistia defluvii</name>
    <dbReference type="NCBI Taxonomy" id="410841"/>
    <lineage>
        <taxon>Bacteria</taxon>
        <taxon>Pseudomonadati</taxon>
        <taxon>Pseudomonadota</taxon>
        <taxon>Alphaproteobacteria</taxon>
        <taxon>Hyphomicrobiales</taxon>
        <taxon>Kaistiaceae</taxon>
        <taxon>Kaistia</taxon>
    </lineage>
</organism>
<dbReference type="Pfam" id="PF02974">
    <property type="entry name" value="Inh"/>
    <property type="match status" value="1"/>
</dbReference>
<evidence type="ECO:0000256" key="1">
    <source>
        <dbReference type="ARBA" id="ARBA00022729"/>
    </source>
</evidence>
<dbReference type="InterPro" id="IPR021140">
    <property type="entry name" value="Inh/Omp19"/>
</dbReference>
<accession>A0ABV2R5C2</accession>
<dbReference type="Proteomes" id="UP001549321">
    <property type="component" value="Unassembled WGS sequence"/>
</dbReference>
<evidence type="ECO:0000313" key="5">
    <source>
        <dbReference type="Proteomes" id="UP001549321"/>
    </source>
</evidence>
<evidence type="ECO:0000313" key="4">
    <source>
        <dbReference type="EMBL" id="MET4636484.1"/>
    </source>
</evidence>
<proteinExistence type="predicted"/>
<dbReference type="InterPro" id="IPR016085">
    <property type="entry name" value="Protease_inh_B-barrel_dom"/>
</dbReference>
<dbReference type="Gene3D" id="2.40.128.10">
    <property type="match status" value="1"/>
</dbReference>
<sequence length="198" mass="19917">MMEKLMSRRLAPIGLVAMMAAALSGCGSFGAIGLGPMERSAKPVESDTLPPVASAPVTRNTLPPPPMDPNAQTAAPMTDQGGLPGATPLESAPTAPPPVSTASGGEIGRTDLLGGWTLQSGGESCQLFMTLTSWTGGYRASTRGCQSPTLKSISAWSLSGSQVVLAGANGVSVASLNSTGKTQFNGQTTGGAAVSFHR</sequence>